<dbReference type="GO" id="GO:0006334">
    <property type="term" value="P:nucleosome assembly"/>
    <property type="evidence" value="ECO:0007669"/>
    <property type="project" value="InterPro"/>
</dbReference>
<evidence type="ECO:0000313" key="3">
    <source>
        <dbReference type="EMBL" id="GFQ85856.1"/>
    </source>
</evidence>
<organism evidence="3 4">
    <name type="scientific">Trichonephila clavata</name>
    <name type="common">Joro spider</name>
    <name type="synonym">Nephila clavata</name>
    <dbReference type="NCBI Taxonomy" id="2740835"/>
    <lineage>
        <taxon>Eukaryota</taxon>
        <taxon>Metazoa</taxon>
        <taxon>Ecdysozoa</taxon>
        <taxon>Arthropoda</taxon>
        <taxon>Chelicerata</taxon>
        <taxon>Arachnida</taxon>
        <taxon>Araneae</taxon>
        <taxon>Araneomorphae</taxon>
        <taxon>Entelegynae</taxon>
        <taxon>Araneoidea</taxon>
        <taxon>Nephilidae</taxon>
        <taxon>Trichonephila</taxon>
    </lineage>
</organism>
<feature type="domain" description="H15" evidence="2">
    <location>
        <begin position="20"/>
        <end position="84"/>
    </location>
</feature>
<dbReference type="Proteomes" id="UP000887116">
    <property type="component" value="Unassembled WGS sequence"/>
</dbReference>
<feature type="region of interest" description="Disordered" evidence="1">
    <location>
        <begin position="86"/>
        <end position="125"/>
    </location>
</feature>
<dbReference type="InterPro" id="IPR005818">
    <property type="entry name" value="Histone_H1/H5_H15"/>
</dbReference>
<gene>
    <name evidence="3" type="primary">AVEN_178555_1</name>
    <name evidence="3" type="ORF">TNCT_396911</name>
</gene>
<proteinExistence type="predicted"/>
<protein>
    <recommendedName>
        <fullName evidence="2">H15 domain-containing protein</fullName>
    </recommendedName>
</protein>
<feature type="compositionally biased region" description="Basic and acidic residues" evidence="1">
    <location>
        <begin position="89"/>
        <end position="100"/>
    </location>
</feature>
<comment type="caution">
    <text evidence="3">The sequence shown here is derived from an EMBL/GenBank/DDBJ whole genome shotgun (WGS) entry which is preliminary data.</text>
</comment>
<dbReference type="AlphaFoldDB" id="A0A8X6FPV4"/>
<evidence type="ECO:0000256" key="1">
    <source>
        <dbReference type="SAM" id="MobiDB-lite"/>
    </source>
</evidence>
<dbReference type="InterPro" id="IPR036390">
    <property type="entry name" value="WH_DNA-bd_sf"/>
</dbReference>
<evidence type="ECO:0000313" key="4">
    <source>
        <dbReference type="Proteomes" id="UP000887116"/>
    </source>
</evidence>
<dbReference type="GO" id="GO:0003677">
    <property type="term" value="F:DNA binding"/>
    <property type="evidence" value="ECO:0007669"/>
    <property type="project" value="InterPro"/>
</dbReference>
<feature type="compositionally biased region" description="Basic residues" evidence="1">
    <location>
        <begin position="101"/>
        <end position="111"/>
    </location>
</feature>
<dbReference type="Pfam" id="PF00538">
    <property type="entry name" value="Linker_histone"/>
    <property type="match status" value="1"/>
</dbReference>
<dbReference type="SUPFAM" id="SSF46785">
    <property type="entry name" value="Winged helix' DNA-binding domain"/>
    <property type="match status" value="1"/>
</dbReference>
<dbReference type="OrthoDB" id="6428166at2759"/>
<evidence type="ECO:0000259" key="2">
    <source>
        <dbReference type="Pfam" id="PF00538"/>
    </source>
</evidence>
<dbReference type="GO" id="GO:0000786">
    <property type="term" value="C:nucleosome"/>
    <property type="evidence" value="ECO:0007669"/>
    <property type="project" value="InterPro"/>
</dbReference>
<reference evidence="3" key="1">
    <citation type="submission" date="2020-07" db="EMBL/GenBank/DDBJ databases">
        <title>Multicomponent nature underlies the extraordinary mechanical properties of spider dragline silk.</title>
        <authorList>
            <person name="Kono N."/>
            <person name="Nakamura H."/>
            <person name="Mori M."/>
            <person name="Yoshida Y."/>
            <person name="Ohtoshi R."/>
            <person name="Malay A.D."/>
            <person name="Moran D.A.P."/>
            <person name="Tomita M."/>
            <person name="Numata K."/>
            <person name="Arakawa K."/>
        </authorList>
    </citation>
    <scope>NUCLEOTIDE SEQUENCE</scope>
</reference>
<sequence>MSATKEKKSKPAADKYQIRRWILKSVAETTRKTAVTLNSIKKFLESKQKNVSVKSETKMILKRLLESGHLVKVDGRFFAGKVNLRKKNERGLSRKSDGKRKSPVKSQRGKRVCSSPEKEQEKQFT</sequence>
<accession>A0A8X6FPV4</accession>
<dbReference type="InterPro" id="IPR036388">
    <property type="entry name" value="WH-like_DNA-bd_sf"/>
</dbReference>
<keyword evidence="4" id="KW-1185">Reference proteome</keyword>
<dbReference type="Gene3D" id="1.10.10.10">
    <property type="entry name" value="Winged helix-like DNA-binding domain superfamily/Winged helix DNA-binding domain"/>
    <property type="match status" value="1"/>
</dbReference>
<dbReference type="EMBL" id="BMAO01032936">
    <property type="protein sequence ID" value="GFQ85856.1"/>
    <property type="molecule type" value="Genomic_DNA"/>
</dbReference>
<name>A0A8X6FPV4_TRICU</name>
<feature type="compositionally biased region" description="Basic and acidic residues" evidence="1">
    <location>
        <begin position="116"/>
        <end position="125"/>
    </location>
</feature>